<dbReference type="FunFam" id="1.50.40.10:FF:000029">
    <property type="entry name" value="Solute carrier family 25 member 28"/>
    <property type="match status" value="1"/>
</dbReference>
<dbReference type="GO" id="GO:0015093">
    <property type="term" value="F:ferrous iron transmembrane transporter activity"/>
    <property type="evidence" value="ECO:0007669"/>
    <property type="project" value="TreeGrafter"/>
</dbReference>
<comment type="subcellular location">
    <subcellularLocation>
        <location evidence="1">Mitochondrion membrane</location>
        <topology evidence="1">Multi-pass membrane protein</topology>
    </subcellularLocation>
</comment>
<evidence type="ECO:0000256" key="5">
    <source>
        <dbReference type="ARBA" id="ARBA00022792"/>
    </source>
</evidence>
<keyword evidence="4 9" id="KW-0812">Transmembrane</keyword>
<evidence type="ECO:0000256" key="1">
    <source>
        <dbReference type="ARBA" id="ARBA00004225"/>
    </source>
</evidence>
<organism evidence="11 12">
    <name type="scientific">Lithohypha guttulata</name>
    <dbReference type="NCBI Taxonomy" id="1690604"/>
    <lineage>
        <taxon>Eukaryota</taxon>
        <taxon>Fungi</taxon>
        <taxon>Dikarya</taxon>
        <taxon>Ascomycota</taxon>
        <taxon>Pezizomycotina</taxon>
        <taxon>Eurotiomycetes</taxon>
        <taxon>Chaetothyriomycetidae</taxon>
        <taxon>Chaetothyriales</taxon>
        <taxon>Trichomeriaceae</taxon>
        <taxon>Lithohypha</taxon>
    </lineage>
</organism>
<evidence type="ECO:0000256" key="7">
    <source>
        <dbReference type="ARBA" id="ARBA00023128"/>
    </source>
</evidence>
<dbReference type="Proteomes" id="UP001309876">
    <property type="component" value="Unassembled WGS sequence"/>
</dbReference>
<evidence type="ECO:0000256" key="9">
    <source>
        <dbReference type="PROSITE-ProRule" id="PRU00282"/>
    </source>
</evidence>
<comment type="caution">
    <text evidence="11">The sequence shown here is derived from an EMBL/GenBank/DDBJ whole genome shotgun (WGS) entry which is preliminary data.</text>
</comment>
<dbReference type="InterPro" id="IPR023395">
    <property type="entry name" value="MCP_dom_sf"/>
</dbReference>
<accession>A0AAN7SUC9</accession>
<keyword evidence="3 10" id="KW-0813">Transport</keyword>
<dbReference type="InterPro" id="IPR018108">
    <property type="entry name" value="MCP_transmembrane"/>
</dbReference>
<feature type="repeat" description="Solcar" evidence="9">
    <location>
        <begin position="26"/>
        <end position="114"/>
    </location>
</feature>
<evidence type="ECO:0000256" key="4">
    <source>
        <dbReference type="ARBA" id="ARBA00022692"/>
    </source>
</evidence>
<evidence type="ECO:0000256" key="8">
    <source>
        <dbReference type="ARBA" id="ARBA00023136"/>
    </source>
</evidence>
<protein>
    <submittedName>
        <fullName evidence="11">Fe(2+) transporter</fullName>
    </submittedName>
</protein>
<sequence>MSLQTHNSPDAVPGEEFDYEALPEGYGLSHNMMAGAFAGIAEHTVMYPVDLMKTRMQVINPSSGTIYTGISNALSTISRLEGIRTLWRGMSSVVVGAGPAHAVYFGTYEVVKDLAGGNAQDGKHHPLAAASSGACATIASDALMNPFDVIKQRMQVHGSTYPTIWNCARTIFRTEGLSAFYVSYPTTLTMTVPFTAFQFMAYESFSKVMNPSKAYDPMTHCVAGGLAGAFAAGFTTPLDVIKTLLQTRGLSQDKEIRGVSGLMGAARIIKREYGWSGFFRGWRPRIITTMPSTAICWSSYEMAKAYFRRTLREGEAARAL</sequence>
<evidence type="ECO:0000256" key="10">
    <source>
        <dbReference type="RuleBase" id="RU000488"/>
    </source>
</evidence>
<name>A0AAN7SUC9_9EURO</name>
<dbReference type="SUPFAM" id="SSF103506">
    <property type="entry name" value="Mitochondrial carrier"/>
    <property type="match status" value="1"/>
</dbReference>
<reference evidence="11 12" key="1">
    <citation type="submission" date="2023-08" db="EMBL/GenBank/DDBJ databases">
        <title>Black Yeasts Isolated from many extreme environments.</title>
        <authorList>
            <person name="Coleine C."/>
            <person name="Stajich J.E."/>
            <person name="Selbmann L."/>
        </authorList>
    </citation>
    <scope>NUCLEOTIDE SEQUENCE [LARGE SCALE GENOMIC DNA]</scope>
    <source>
        <strain evidence="11 12">CCFEE 5910</strain>
    </source>
</reference>
<evidence type="ECO:0000313" key="12">
    <source>
        <dbReference type="Proteomes" id="UP001309876"/>
    </source>
</evidence>
<evidence type="ECO:0000256" key="6">
    <source>
        <dbReference type="ARBA" id="ARBA00022989"/>
    </source>
</evidence>
<feature type="repeat" description="Solcar" evidence="9">
    <location>
        <begin position="215"/>
        <end position="306"/>
    </location>
</feature>
<dbReference type="Pfam" id="PF00153">
    <property type="entry name" value="Mito_carr"/>
    <property type="match status" value="3"/>
</dbReference>
<keyword evidence="5" id="KW-0999">Mitochondrion inner membrane</keyword>
<dbReference type="PROSITE" id="PS50920">
    <property type="entry name" value="SOLCAR"/>
    <property type="match status" value="3"/>
</dbReference>
<dbReference type="GO" id="GO:0031966">
    <property type="term" value="C:mitochondrial membrane"/>
    <property type="evidence" value="ECO:0007669"/>
    <property type="project" value="UniProtKB-SubCell"/>
</dbReference>
<evidence type="ECO:0000256" key="3">
    <source>
        <dbReference type="ARBA" id="ARBA00022448"/>
    </source>
</evidence>
<dbReference type="PANTHER" id="PTHR45758">
    <property type="entry name" value="MITOFERRIN-1-RELATED"/>
    <property type="match status" value="1"/>
</dbReference>
<dbReference type="AlphaFoldDB" id="A0AAN7SUC9"/>
<gene>
    <name evidence="11" type="primary">MRS4</name>
    <name evidence="11" type="ORF">LTR05_007769</name>
</gene>
<dbReference type="Gene3D" id="1.50.40.10">
    <property type="entry name" value="Mitochondrial carrier domain"/>
    <property type="match status" value="1"/>
</dbReference>
<dbReference type="PANTHER" id="PTHR45758:SF4">
    <property type="entry name" value="MITOFERRIN-1"/>
    <property type="match status" value="1"/>
</dbReference>
<evidence type="ECO:0000256" key="2">
    <source>
        <dbReference type="ARBA" id="ARBA00006375"/>
    </source>
</evidence>
<keyword evidence="12" id="KW-1185">Reference proteome</keyword>
<comment type="similarity">
    <text evidence="2 10">Belongs to the mitochondrial carrier (TC 2.A.29) family.</text>
</comment>
<keyword evidence="8 9" id="KW-0472">Membrane</keyword>
<dbReference type="GO" id="GO:0048250">
    <property type="term" value="P:iron import into the mitochondrion"/>
    <property type="evidence" value="ECO:0007669"/>
    <property type="project" value="TreeGrafter"/>
</dbReference>
<feature type="repeat" description="Solcar" evidence="9">
    <location>
        <begin position="124"/>
        <end position="208"/>
    </location>
</feature>
<proteinExistence type="inferred from homology"/>
<dbReference type="EMBL" id="JAVRRJ010000009">
    <property type="protein sequence ID" value="KAK5081636.1"/>
    <property type="molecule type" value="Genomic_DNA"/>
</dbReference>
<evidence type="ECO:0000313" key="11">
    <source>
        <dbReference type="EMBL" id="KAK5081636.1"/>
    </source>
</evidence>
<keyword evidence="6" id="KW-1133">Transmembrane helix</keyword>
<keyword evidence="7" id="KW-0496">Mitochondrion</keyword>